<dbReference type="GO" id="GO:0046872">
    <property type="term" value="F:metal ion binding"/>
    <property type="evidence" value="ECO:0007669"/>
    <property type="project" value="UniProtKB-KW"/>
</dbReference>
<gene>
    <name evidence="5" type="ORF">DSM19430T_10560</name>
</gene>
<dbReference type="AlphaFoldDB" id="A0A7J0BT80"/>
<evidence type="ECO:0000313" key="5">
    <source>
        <dbReference type="EMBL" id="GFM36372.1"/>
    </source>
</evidence>
<dbReference type="SUPFAM" id="SSF52768">
    <property type="entry name" value="Arginase/deacetylase"/>
    <property type="match status" value="1"/>
</dbReference>
<dbReference type="InterPro" id="IPR005925">
    <property type="entry name" value="Agmatinase-rel"/>
</dbReference>
<dbReference type="PANTHER" id="PTHR11358">
    <property type="entry name" value="ARGINASE/AGMATINASE"/>
    <property type="match status" value="1"/>
</dbReference>
<dbReference type="CDD" id="cd11593">
    <property type="entry name" value="Agmatinase-like_2"/>
    <property type="match status" value="1"/>
</dbReference>
<dbReference type="PANTHER" id="PTHR11358:SF26">
    <property type="entry name" value="GUANIDINO ACID HYDROLASE, MITOCHONDRIAL"/>
    <property type="match status" value="1"/>
</dbReference>
<feature type="binding site" evidence="4">
    <location>
        <position position="103"/>
    </location>
    <ligand>
        <name>Mn(2+)</name>
        <dbReference type="ChEBI" id="CHEBI:29035"/>
        <label>1</label>
    </ligand>
</feature>
<keyword evidence="3" id="KW-0378">Hydrolase</keyword>
<keyword evidence="4" id="KW-0464">Manganese</keyword>
<evidence type="ECO:0000256" key="1">
    <source>
        <dbReference type="ARBA" id="ARBA00009227"/>
    </source>
</evidence>
<dbReference type="Gene3D" id="3.40.800.10">
    <property type="entry name" value="Ureohydrolase domain"/>
    <property type="match status" value="1"/>
</dbReference>
<dbReference type="Pfam" id="PF00491">
    <property type="entry name" value="Arginase"/>
    <property type="match status" value="1"/>
</dbReference>
<accession>A0A7J0BT80</accession>
<dbReference type="GO" id="GO:0008783">
    <property type="term" value="F:agmatinase activity"/>
    <property type="evidence" value="ECO:0007669"/>
    <property type="project" value="TreeGrafter"/>
</dbReference>
<feature type="binding site" evidence="4">
    <location>
        <position position="128"/>
    </location>
    <ligand>
        <name>Mn(2+)</name>
        <dbReference type="ChEBI" id="CHEBI:29035"/>
        <label>1</label>
    </ligand>
</feature>
<dbReference type="InterPro" id="IPR006035">
    <property type="entry name" value="Ureohydrolase"/>
</dbReference>
<feature type="binding site" evidence="4">
    <location>
        <position position="210"/>
    </location>
    <ligand>
        <name>Mn(2+)</name>
        <dbReference type="ChEBI" id="CHEBI:29035"/>
        <label>1</label>
    </ligand>
</feature>
<dbReference type="InterPro" id="IPR023696">
    <property type="entry name" value="Ureohydrolase_dom_sf"/>
</dbReference>
<dbReference type="EMBL" id="BLVP01000005">
    <property type="protein sequence ID" value="GFM36372.1"/>
    <property type="molecule type" value="Genomic_DNA"/>
</dbReference>
<dbReference type="GO" id="GO:0033389">
    <property type="term" value="P:putrescine biosynthetic process from arginine, via agmatine"/>
    <property type="evidence" value="ECO:0007669"/>
    <property type="project" value="TreeGrafter"/>
</dbReference>
<evidence type="ECO:0000256" key="2">
    <source>
        <dbReference type="ARBA" id="ARBA00022723"/>
    </source>
</evidence>
<feature type="binding site" evidence="4">
    <location>
        <position position="126"/>
    </location>
    <ligand>
        <name>Mn(2+)</name>
        <dbReference type="ChEBI" id="CHEBI:29035"/>
        <label>2</label>
    </ligand>
</feature>
<comment type="similarity">
    <text evidence="1">Belongs to the arginase family. Agmatinase subfamily.</text>
</comment>
<protein>
    <submittedName>
        <fullName evidence="5">Agmatinase</fullName>
    </submittedName>
</protein>
<dbReference type="PIRSF" id="PIRSF036979">
    <property type="entry name" value="Arginase"/>
    <property type="match status" value="1"/>
</dbReference>
<dbReference type="NCBIfam" id="TIGR01230">
    <property type="entry name" value="agmatinase"/>
    <property type="match status" value="1"/>
</dbReference>
<evidence type="ECO:0000313" key="6">
    <source>
        <dbReference type="Proteomes" id="UP000503820"/>
    </source>
</evidence>
<feature type="binding site" evidence="4">
    <location>
        <position position="130"/>
    </location>
    <ligand>
        <name>Mn(2+)</name>
        <dbReference type="ChEBI" id="CHEBI:29035"/>
        <label>1</label>
    </ligand>
</feature>
<feature type="binding site" evidence="4">
    <location>
        <position position="208"/>
    </location>
    <ligand>
        <name>Mn(2+)</name>
        <dbReference type="ChEBI" id="CHEBI:29035"/>
        <label>1</label>
    </ligand>
</feature>
<comment type="cofactor">
    <cofactor evidence="4">
        <name>Mn(2+)</name>
        <dbReference type="ChEBI" id="CHEBI:29035"/>
    </cofactor>
    <text evidence="4">Binds 2 manganese ions per subunit.</text>
</comment>
<dbReference type="PROSITE" id="PS51409">
    <property type="entry name" value="ARGINASE_2"/>
    <property type="match status" value="1"/>
</dbReference>
<reference evidence="5 6" key="1">
    <citation type="submission" date="2020-05" db="EMBL/GenBank/DDBJ databases">
        <title>Draft genome sequence of Desulfovibrio psychrotolerans JS1T.</title>
        <authorList>
            <person name="Ueno A."/>
            <person name="Tamazawa S."/>
            <person name="Tamamura S."/>
            <person name="Murakami T."/>
            <person name="Kiyama T."/>
            <person name="Inomata H."/>
            <person name="Amano Y."/>
            <person name="Miyakawa K."/>
            <person name="Tamaki H."/>
            <person name="Naganuma T."/>
            <person name="Kaneko K."/>
        </authorList>
    </citation>
    <scope>NUCLEOTIDE SEQUENCE [LARGE SCALE GENOMIC DNA]</scope>
    <source>
        <strain evidence="5 6">JS1</strain>
    </source>
</reference>
<keyword evidence="2 4" id="KW-0479">Metal-binding</keyword>
<dbReference type="Proteomes" id="UP000503820">
    <property type="component" value="Unassembled WGS sequence"/>
</dbReference>
<evidence type="ECO:0000256" key="4">
    <source>
        <dbReference type="PIRSR" id="PIRSR036979-1"/>
    </source>
</evidence>
<comment type="caution">
    <text evidence="5">The sequence shown here is derived from an EMBL/GenBank/DDBJ whole genome shotgun (WGS) entry which is preliminary data.</text>
</comment>
<name>A0A7J0BT80_9BACT</name>
<sequence>MNRFLASELPEIAPEKSLFHVIPAPYEASVSYGGGTANGPQAILNASDQLEVWDGISNPSELGICTHPAVDCSGTAEQVMENIEAAVANAAQHGIPVLLGGEHSVTLGALRALQKKHGTFGVVQFDAHADLRNAYEGNPYSHASVMRRALDLGLPVYSIGVRALCAEEVAVRKEKKLAFLDARDLALNGIPAALLPDGFPQRIYITFDVDGLDPSVIRATGTPVPGGVQWWQAIRLLERIVAGHTVIGCDVVELAPMPEDHASDFAAAQLVYNMMGVIQRFAKR</sequence>
<organism evidence="5 6">
    <name type="scientific">Desulfovibrio psychrotolerans</name>
    <dbReference type="NCBI Taxonomy" id="415242"/>
    <lineage>
        <taxon>Bacteria</taxon>
        <taxon>Pseudomonadati</taxon>
        <taxon>Thermodesulfobacteriota</taxon>
        <taxon>Desulfovibrionia</taxon>
        <taxon>Desulfovibrionales</taxon>
        <taxon>Desulfovibrionaceae</taxon>
        <taxon>Desulfovibrio</taxon>
    </lineage>
</organism>
<proteinExistence type="inferred from homology"/>
<keyword evidence="6" id="KW-1185">Reference proteome</keyword>
<dbReference type="RefSeq" id="WP_174409047.1">
    <property type="nucleotide sequence ID" value="NZ_BLVP01000005.1"/>
</dbReference>
<evidence type="ECO:0000256" key="3">
    <source>
        <dbReference type="ARBA" id="ARBA00022801"/>
    </source>
</evidence>